<proteinExistence type="inferred from homology"/>
<dbReference type="InterPro" id="IPR029488">
    <property type="entry name" value="Hmw/CFAP97"/>
</dbReference>
<dbReference type="EMBL" id="VVIM01000006">
    <property type="protein sequence ID" value="KAB0797868.1"/>
    <property type="molecule type" value="Genomic_DNA"/>
</dbReference>
<dbReference type="OrthoDB" id="2163395at2759"/>
<dbReference type="PANTHER" id="PTHR33768">
    <property type="entry name" value="MIP11318P"/>
    <property type="match status" value="1"/>
</dbReference>
<evidence type="ECO:0000313" key="3">
    <source>
        <dbReference type="Proteomes" id="UP000327044"/>
    </source>
</evidence>
<protein>
    <submittedName>
        <fullName evidence="2">Uncharacterized protein</fullName>
    </submittedName>
</protein>
<comment type="similarity">
    <text evidence="1">Belongs to the CFAP97 family.</text>
</comment>
<evidence type="ECO:0000313" key="2">
    <source>
        <dbReference type="EMBL" id="KAB0797868.1"/>
    </source>
</evidence>
<evidence type="ECO:0000256" key="1">
    <source>
        <dbReference type="ARBA" id="ARBA00008315"/>
    </source>
</evidence>
<dbReference type="PANTHER" id="PTHR33768:SF3">
    <property type="entry name" value="MIP11318P"/>
    <property type="match status" value="1"/>
</dbReference>
<dbReference type="Pfam" id="PF13879">
    <property type="entry name" value="Hmw_CFAP97"/>
    <property type="match status" value="1"/>
</dbReference>
<sequence length="224" mass="25941">MLSRRDKLLILPWQQRKYENHLRKVKSAAPVIDNRPPVSREHVAVKLKRKQTEIERQTKIERDNLILLQKLQSLTRKNRVDNYWQTPPPNFLNRVRVREDVARISLPKTEMLTDWDTVKTRCSACSSAVTDRLPSSKNRSKSVPIEKLPTICEESGPKVRSLSSKTSKSKHIDCQSSQKLMLNRGSLVLEVNFPPDSYIKFQTGHTEKLIMNGLCQCRNLTKKI</sequence>
<organism evidence="2 3">
    <name type="scientific">Photinus pyralis</name>
    <name type="common">Common eastern firefly</name>
    <name type="synonym">Lampyris pyralis</name>
    <dbReference type="NCBI Taxonomy" id="7054"/>
    <lineage>
        <taxon>Eukaryota</taxon>
        <taxon>Metazoa</taxon>
        <taxon>Ecdysozoa</taxon>
        <taxon>Arthropoda</taxon>
        <taxon>Hexapoda</taxon>
        <taxon>Insecta</taxon>
        <taxon>Pterygota</taxon>
        <taxon>Neoptera</taxon>
        <taxon>Endopterygota</taxon>
        <taxon>Coleoptera</taxon>
        <taxon>Polyphaga</taxon>
        <taxon>Elateriformia</taxon>
        <taxon>Elateroidea</taxon>
        <taxon>Lampyridae</taxon>
        <taxon>Lampyrinae</taxon>
        <taxon>Photinus</taxon>
    </lineage>
</organism>
<dbReference type="InParanoid" id="A0A5N4AKX1"/>
<dbReference type="Proteomes" id="UP000327044">
    <property type="component" value="Unassembled WGS sequence"/>
</dbReference>
<dbReference type="AlphaFoldDB" id="A0A5N4AKX1"/>
<comment type="caution">
    <text evidence="2">The sequence shown here is derived from an EMBL/GenBank/DDBJ whole genome shotgun (WGS) entry which is preliminary data.</text>
</comment>
<reference evidence="2 3" key="1">
    <citation type="journal article" date="2018" name="Elife">
        <title>Firefly genomes illuminate parallel origins of bioluminescence in beetles.</title>
        <authorList>
            <person name="Fallon T.R."/>
            <person name="Lower S.E."/>
            <person name="Chang C.H."/>
            <person name="Bessho-Uehara M."/>
            <person name="Martin G.J."/>
            <person name="Bewick A.J."/>
            <person name="Behringer M."/>
            <person name="Debat H.J."/>
            <person name="Wong I."/>
            <person name="Day J.C."/>
            <person name="Suvorov A."/>
            <person name="Silva C.J."/>
            <person name="Stanger-Hall K.F."/>
            <person name="Hall D.W."/>
            <person name="Schmitz R.J."/>
            <person name="Nelson D.R."/>
            <person name="Lewis S.M."/>
            <person name="Shigenobu S."/>
            <person name="Bybee S.M."/>
            <person name="Larracuente A.M."/>
            <person name="Oba Y."/>
            <person name="Weng J.K."/>
        </authorList>
    </citation>
    <scope>NUCLEOTIDE SEQUENCE [LARGE SCALE GENOMIC DNA]</scope>
    <source>
        <strain evidence="2">1611_PpyrPB1</strain>
        <tissue evidence="2">Whole body</tissue>
    </source>
</reference>
<gene>
    <name evidence="2" type="ORF">PPYR_08861</name>
</gene>
<name>A0A5N4AKX1_PHOPY</name>
<keyword evidence="3" id="KW-1185">Reference proteome</keyword>
<accession>A0A5N4AKX1</accession>
<dbReference type="InterPro" id="IPR038792">
    <property type="entry name" value="CFAP97D1/2"/>
</dbReference>